<name>A0AAV1PVZ8_SCOSC</name>
<sequence>MATAGYIEEEQHDDEAALDAEEMAVTGREWDEEGFHSDNDFDTTTNDDAEDDAQYEHQDEDMASEDEATVGLGKPLLDYTQAYPSDPFLFKMKLSAQQKSEPLYNMVHASLG</sequence>
<organism evidence="2 3">
    <name type="scientific">Scomber scombrus</name>
    <name type="common">Atlantic mackerel</name>
    <name type="synonym">Scomber vernalis</name>
    <dbReference type="NCBI Taxonomy" id="13677"/>
    <lineage>
        <taxon>Eukaryota</taxon>
        <taxon>Metazoa</taxon>
        <taxon>Chordata</taxon>
        <taxon>Craniata</taxon>
        <taxon>Vertebrata</taxon>
        <taxon>Euteleostomi</taxon>
        <taxon>Actinopterygii</taxon>
        <taxon>Neopterygii</taxon>
        <taxon>Teleostei</taxon>
        <taxon>Neoteleostei</taxon>
        <taxon>Acanthomorphata</taxon>
        <taxon>Pelagiaria</taxon>
        <taxon>Scombriformes</taxon>
        <taxon>Scombridae</taxon>
        <taxon>Scomber</taxon>
    </lineage>
</organism>
<dbReference type="Proteomes" id="UP001314229">
    <property type="component" value="Unassembled WGS sequence"/>
</dbReference>
<reference evidence="2 3" key="1">
    <citation type="submission" date="2024-01" db="EMBL/GenBank/DDBJ databases">
        <authorList>
            <person name="Alioto T."/>
            <person name="Alioto T."/>
            <person name="Gomez Garrido J."/>
        </authorList>
    </citation>
    <scope>NUCLEOTIDE SEQUENCE [LARGE SCALE GENOMIC DNA]</scope>
</reference>
<dbReference type="AlphaFoldDB" id="A0AAV1PVZ8"/>
<keyword evidence="3" id="KW-1185">Reference proteome</keyword>
<evidence type="ECO:0000313" key="3">
    <source>
        <dbReference type="Proteomes" id="UP001314229"/>
    </source>
</evidence>
<gene>
    <name evidence="2" type="ORF">FSCOSCO3_A014765</name>
</gene>
<evidence type="ECO:0000313" key="2">
    <source>
        <dbReference type="EMBL" id="CAK6975893.1"/>
    </source>
</evidence>
<dbReference type="EMBL" id="CAWUFR010000323">
    <property type="protein sequence ID" value="CAK6975893.1"/>
    <property type="molecule type" value="Genomic_DNA"/>
</dbReference>
<accession>A0AAV1PVZ8</accession>
<proteinExistence type="predicted"/>
<feature type="compositionally biased region" description="Acidic residues" evidence="1">
    <location>
        <begin position="7"/>
        <end position="22"/>
    </location>
</feature>
<protein>
    <submittedName>
        <fullName evidence="2">Uncharacterized protein</fullName>
    </submittedName>
</protein>
<feature type="compositionally biased region" description="Acidic residues" evidence="1">
    <location>
        <begin position="45"/>
        <end position="68"/>
    </location>
</feature>
<evidence type="ECO:0000256" key="1">
    <source>
        <dbReference type="SAM" id="MobiDB-lite"/>
    </source>
</evidence>
<comment type="caution">
    <text evidence="2">The sequence shown here is derived from an EMBL/GenBank/DDBJ whole genome shotgun (WGS) entry which is preliminary data.</text>
</comment>
<feature type="region of interest" description="Disordered" evidence="1">
    <location>
        <begin position="1"/>
        <end position="69"/>
    </location>
</feature>